<keyword evidence="1" id="KW-0472">Membrane</keyword>
<reference evidence="2 3" key="1">
    <citation type="submission" date="2018-06" db="EMBL/GenBank/DDBJ databases">
        <title>The draft genome sequences of strains SCU63 and S1.</title>
        <authorList>
            <person name="Gan L."/>
        </authorList>
    </citation>
    <scope>NUCLEOTIDE SEQUENCE [LARGE SCALE GENOMIC DNA]</scope>
    <source>
        <strain evidence="2 3">S1</strain>
    </source>
</reference>
<dbReference type="EMBL" id="QLZQ01000001">
    <property type="protein sequence ID" value="RAZ69607.1"/>
    <property type="molecule type" value="Genomic_DNA"/>
</dbReference>
<sequence>MYKVFLYTLVFSVLAFIVWGSFLEIEVKITLSLIALTLLPTIRKKLYKDDSVFRKGKAALYASLLLTTFVLLLTIGSIIMGSGVDFAALWLAVFLFMILLFGCVFYGIPVSSLSDLATSNVQHYRFPLAFLIHLGFGLISYLFLGLLMYFVLLVAVVFFLFDEFLRKRELTRFKTAA</sequence>
<protein>
    <submittedName>
        <fullName evidence="2">Uncharacterized protein</fullName>
    </submittedName>
</protein>
<comment type="caution">
    <text evidence="2">The sequence shown here is derived from an EMBL/GenBank/DDBJ whole genome shotgun (WGS) entry which is preliminary data.</text>
</comment>
<dbReference type="RefSeq" id="WP_112230637.1">
    <property type="nucleotide sequence ID" value="NZ_QLZQ01000001.1"/>
</dbReference>
<feature type="transmembrane region" description="Helical" evidence="1">
    <location>
        <begin position="128"/>
        <end position="161"/>
    </location>
</feature>
<keyword evidence="1" id="KW-1133">Transmembrane helix</keyword>
<dbReference type="OrthoDB" id="68404at2"/>
<keyword evidence="1" id="KW-0812">Transmembrane</keyword>
<keyword evidence="3" id="KW-1185">Reference proteome</keyword>
<feature type="transmembrane region" description="Helical" evidence="1">
    <location>
        <begin position="5"/>
        <end position="23"/>
    </location>
</feature>
<organism evidence="2 3">
    <name type="scientific">Planococcus maitriensis</name>
    <dbReference type="NCBI Taxonomy" id="221799"/>
    <lineage>
        <taxon>Bacteria</taxon>
        <taxon>Bacillati</taxon>
        <taxon>Bacillota</taxon>
        <taxon>Bacilli</taxon>
        <taxon>Bacillales</taxon>
        <taxon>Caryophanaceae</taxon>
        <taxon>Planococcus</taxon>
    </lineage>
</organism>
<gene>
    <name evidence="2" type="ORF">DP119_02820</name>
</gene>
<feature type="transmembrane region" description="Helical" evidence="1">
    <location>
        <begin position="58"/>
        <end position="80"/>
    </location>
</feature>
<accession>A0A365KAC8</accession>
<evidence type="ECO:0000256" key="1">
    <source>
        <dbReference type="SAM" id="Phobius"/>
    </source>
</evidence>
<name>A0A365KAC8_9BACL</name>
<dbReference type="Proteomes" id="UP000251869">
    <property type="component" value="Unassembled WGS sequence"/>
</dbReference>
<proteinExistence type="predicted"/>
<feature type="transmembrane region" description="Helical" evidence="1">
    <location>
        <begin position="86"/>
        <end position="108"/>
    </location>
</feature>
<evidence type="ECO:0000313" key="3">
    <source>
        <dbReference type="Proteomes" id="UP000251869"/>
    </source>
</evidence>
<evidence type="ECO:0000313" key="2">
    <source>
        <dbReference type="EMBL" id="RAZ69607.1"/>
    </source>
</evidence>
<dbReference type="AlphaFoldDB" id="A0A365KAC8"/>